<accession>A0ACC0D2U1</accession>
<proteinExistence type="predicted"/>
<dbReference type="Proteomes" id="UP001497680">
    <property type="component" value="Unassembled WGS sequence"/>
</dbReference>
<comment type="caution">
    <text evidence="1">The sequence shown here is derived from an EMBL/GenBank/DDBJ whole genome shotgun (WGS) entry which is preliminary data.</text>
</comment>
<name>A0ACC0D2U1_9PEZI</name>
<evidence type="ECO:0000313" key="1">
    <source>
        <dbReference type="EMBL" id="KAI6086888.1"/>
    </source>
</evidence>
<evidence type="ECO:0000313" key="2">
    <source>
        <dbReference type="Proteomes" id="UP001497680"/>
    </source>
</evidence>
<gene>
    <name evidence="1" type="ORF">F4821DRAFT_259649</name>
</gene>
<reference evidence="1 2" key="1">
    <citation type="journal article" date="2022" name="New Phytol.">
        <title>Ecological generalism drives hyperdiversity of secondary metabolite gene clusters in xylarialean endophytes.</title>
        <authorList>
            <person name="Franco M.E.E."/>
            <person name="Wisecaver J.H."/>
            <person name="Arnold A.E."/>
            <person name="Ju Y.M."/>
            <person name="Slot J.C."/>
            <person name="Ahrendt S."/>
            <person name="Moore L.P."/>
            <person name="Eastman K.E."/>
            <person name="Scott K."/>
            <person name="Konkel Z."/>
            <person name="Mondo S.J."/>
            <person name="Kuo A."/>
            <person name="Hayes R.D."/>
            <person name="Haridas S."/>
            <person name="Andreopoulos B."/>
            <person name="Riley R."/>
            <person name="LaButti K."/>
            <person name="Pangilinan J."/>
            <person name="Lipzen A."/>
            <person name="Amirebrahimi M."/>
            <person name="Yan J."/>
            <person name="Adam C."/>
            <person name="Keymanesh K."/>
            <person name="Ng V."/>
            <person name="Louie K."/>
            <person name="Northen T."/>
            <person name="Drula E."/>
            <person name="Henrissat B."/>
            <person name="Hsieh H.M."/>
            <person name="Youens-Clark K."/>
            <person name="Lutzoni F."/>
            <person name="Miadlikowska J."/>
            <person name="Eastwood D.C."/>
            <person name="Hamelin R.C."/>
            <person name="Grigoriev I.V."/>
            <person name="U'Ren J.M."/>
        </authorList>
    </citation>
    <scope>NUCLEOTIDE SEQUENCE [LARGE SCALE GENOMIC DNA]</scope>
    <source>
        <strain evidence="1 2">ER1909</strain>
    </source>
</reference>
<protein>
    <submittedName>
        <fullName evidence="1">Uncharacterized protein</fullName>
    </submittedName>
</protein>
<dbReference type="EMBL" id="MU394312">
    <property type="protein sequence ID" value="KAI6086888.1"/>
    <property type="molecule type" value="Genomic_DNA"/>
</dbReference>
<sequence>MPGAADAYLYQREIDMPPRVEIFASRMSSYVNTIMMIAAKPSSNPETECTRRSRATGALRFTVDDAWMPPMSVNVNADAFKFEACAEPECSNTSAFSQYTSTTLRSNYRFCTNHMTLDTVLDRVRRTTISRNTVFIFYDMEVTSTNEID</sequence>
<keyword evidence="2" id="KW-1185">Reference proteome</keyword>
<organism evidence="1 2">
    <name type="scientific">Hypoxylon rubiginosum</name>
    <dbReference type="NCBI Taxonomy" id="110542"/>
    <lineage>
        <taxon>Eukaryota</taxon>
        <taxon>Fungi</taxon>
        <taxon>Dikarya</taxon>
        <taxon>Ascomycota</taxon>
        <taxon>Pezizomycotina</taxon>
        <taxon>Sordariomycetes</taxon>
        <taxon>Xylariomycetidae</taxon>
        <taxon>Xylariales</taxon>
        <taxon>Hypoxylaceae</taxon>
        <taxon>Hypoxylon</taxon>
    </lineage>
</organism>